<gene>
    <name evidence="1" type="ordered locus">Dda3937_04402</name>
</gene>
<keyword evidence="2" id="KW-1185">Reference proteome</keyword>
<accession>E0SG87</accession>
<proteinExistence type="predicted"/>
<dbReference type="KEGG" id="ddd:Dda3937_04402"/>
<protein>
    <submittedName>
        <fullName evidence="1">Uncharacterized protein</fullName>
    </submittedName>
</protein>
<dbReference type="STRING" id="198628.Dda3937_04402"/>
<dbReference type="Proteomes" id="UP000006859">
    <property type="component" value="Chromosome"/>
</dbReference>
<evidence type="ECO:0000313" key="2">
    <source>
        <dbReference type="Proteomes" id="UP000006859"/>
    </source>
</evidence>
<reference evidence="1 2" key="1">
    <citation type="journal article" date="2011" name="J. Bacteriol.">
        <title>Genome sequence of the plant-pathogenic bacterium Dickeya dadantii 3937.</title>
        <authorList>
            <person name="Glasner J.D."/>
            <person name="Yang C.H."/>
            <person name="Reverchon S."/>
            <person name="Hugouvieux-Cotte-Pattat N."/>
            <person name="Condemine G."/>
            <person name="Bohin J.P."/>
            <person name="Van Gijsegem F."/>
            <person name="Yang S."/>
            <person name="Franza T."/>
            <person name="Expert D."/>
            <person name="Plunkett G. III"/>
            <person name="San Francisco M.J."/>
            <person name="Charkowski A.O."/>
            <person name="Py B."/>
            <person name="Bell K."/>
            <person name="Rauscher L."/>
            <person name="Rodriguez-Palenzuela P."/>
            <person name="Toussaint A."/>
            <person name="Holeva M.C."/>
            <person name="He S.Y."/>
            <person name="Douet V."/>
            <person name="Boccara M."/>
            <person name="Blanco C."/>
            <person name="Toth I."/>
            <person name="Anderson B.D."/>
            <person name="Biehl B.S."/>
            <person name="Mau B."/>
            <person name="Flynn S.M."/>
            <person name="Barras F."/>
            <person name="Lindeberg M."/>
            <person name="Birch P.R."/>
            <person name="Tsuyumu S."/>
            <person name="Shi X."/>
            <person name="Hibbing M."/>
            <person name="Yap M.N."/>
            <person name="Carpentier M."/>
            <person name="Dassa E."/>
            <person name="Umehara M."/>
            <person name="Kim J.F."/>
            <person name="Rusch M."/>
            <person name="Soni P."/>
            <person name="Mayhew G.F."/>
            <person name="Fouts D.E."/>
            <person name="Gill S.R."/>
            <person name="Blattner F.R."/>
            <person name="Keen N.T."/>
            <person name="Perna N.T."/>
        </authorList>
    </citation>
    <scope>NUCLEOTIDE SEQUENCE [LARGE SCALE GENOMIC DNA]</scope>
    <source>
        <strain evidence="1 2">3937</strain>
    </source>
</reference>
<dbReference type="AlphaFoldDB" id="E0SG87"/>
<sequence>MLPDRHGDRNPAVRHDLPAVALFPAAIDSGQHRHCLALRPLPRSYRRPGVTPERGFALGKKYGGPVCLCQFSVAGLCRYFVDDWRRSIANPESGCQQRGNFYVHGSGVRLFSGILPPSVPGRRSFPSANCQPLIQRNKRLWNKYPRHTSSCRCVGFITRPIPGPRPFGTAASCVAALQD</sequence>
<organism evidence="1 2">
    <name type="scientific">Dickeya dadantii (strain 3937)</name>
    <name type="common">Erwinia chrysanthemi (strain 3937)</name>
    <dbReference type="NCBI Taxonomy" id="198628"/>
    <lineage>
        <taxon>Bacteria</taxon>
        <taxon>Pseudomonadati</taxon>
        <taxon>Pseudomonadota</taxon>
        <taxon>Gammaproteobacteria</taxon>
        <taxon>Enterobacterales</taxon>
        <taxon>Pectobacteriaceae</taxon>
        <taxon>Dickeya</taxon>
    </lineage>
</organism>
<name>E0SG87_DICD3</name>
<dbReference type="HOGENOM" id="CLU_1501222_0_0_6"/>
<dbReference type="EMBL" id="CP002038">
    <property type="protein sequence ID" value="ADN00055.1"/>
    <property type="molecule type" value="Genomic_DNA"/>
</dbReference>
<evidence type="ECO:0000313" key="1">
    <source>
        <dbReference type="EMBL" id="ADN00055.1"/>
    </source>
</evidence>